<evidence type="ECO:0000313" key="4">
    <source>
        <dbReference type="Proteomes" id="UP000008983"/>
    </source>
</evidence>
<accession>G0R619</accession>
<dbReference type="Proteomes" id="UP000008983">
    <property type="component" value="Unassembled WGS sequence"/>
</dbReference>
<keyword evidence="1" id="KW-0175">Coiled coil</keyword>
<feature type="compositionally biased region" description="Basic residues" evidence="2">
    <location>
        <begin position="1"/>
        <end position="19"/>
    </location>
</feature>
<dbReference type="AlphaFoldDB" id="G0R619"/>
<dbReference type="InParanoid" id="G0R619"/>
<keyword evidence="4" id="KW-1185">Reference proteome</keyword>
<dbReference type="eggNOG" id="ENOG502SJSC">
    <property type="taxonomic scope" value="Eukaryota"/>
</dbReference>
<organism evidence="3 4">
    <name type="scientific">Ichthyophthirius multifiliis</name>
    <name type="common">White spot disease agent</name>
    <name type="synonym">Ich</name>
    <dbReference type="NCBI Taxonomy" id="5932"/>
    <lineage>
        <taxon>Eukaryota</taxon>
        <taxon>Sar</taxon>
        <taxon>Alveolata</taxon>
        <taxon>Ciliophora</taxon>
        <taxon>Intramacronucleata</taxon>
        <taxon>Oligohymenophorea</taxon>
        <taxon>Hymenostomatida</taxon>
        <taxon>Ophryoglenina</taxon>
        <taxon>Ichthyophthirius</taxon>
    </lineage>
</organism>
<proteinExistence type="predicted"/>
<evidence type="ECO:0000256" key="2">
    <source>
        <dbReference type="SAM" id="MobiDB-lite"/>
    </source>
</evidence>
<dbReference type="GeneID" id="14903137"/>
<name>G0R619_ICHMU</name>
<dbReference type="OrthoDB" id="289681at2759"/>
<evidence type="ECO:0000313" key="3">
    <source>
        <dbReference type="EMBL" id="EGR27085.1"/>
    </source>
</evidence>
<protein>
    <submittedName>
        <fullName evidence="3">Uncharacterized protein</fullName>
    </submittedName>
</protein>
<feature type="coiled-coil region" evidence="1">
    <location>
        <begin position="481"/>
        <end position="508"/>
    </location>
</feature>
<sequence>MFQKKQKQNKIKNQIKQKQKQSPIDFHTIHKIKFTINNVIIMKQGEPKNWFFTNEKGIIETKDEEWLKLNVIKEYFKNPKIRKQDLAEIENQSDTVYLNFSEKTPSLKIDLQDKFLFYFYQKVRDSVVIRPASQSVIEELLSKPQDYQEFLNYLTKIIGYYPINSYKGCSLYQVQYNGKKKRAERICFNNQEGEADFNYDKNNMEAFKPGLKDFTKCEGIYCNCDSQSNNTFYDENDEAFSLYVMKNKNKQYQSRYIQYKSIYLDIIERFKTKQIIQRLNPQVKITEQLLFKTRKFYSISQLANSKQFKHFRFDNFYKRVRVCQYCECMYNKIDNIRANYLQQPNLQQITTEQIQAEIEKLSNSQGFIRNNKYIQKKYIYIFELKQKQLVVLNQKKDNYLQIIKMQQKKNQKKKNQINKIKQKEQKQFALPKITQIILKDKQGFLTQKKGIVNKQEAEALGLKHYLGHTKNLPYSDCGLAISKSSLALNQLQDKIKEVETLKYKMENQKIKKVVEEIELIMCPYYGKGQVDTSRLEQFINVLKVKFKQKYIQQFIKKKKRKGNKYMVQIMKISNIQKIYKQQLIKMNF</sequence>
<feature type="region of interest" description="Disordered" evidence="2">
    <location>
        <begin position="1"/>
        <end position="21"/>
    </location>
</feature>
<dbReference type="OMA" id="QQNTKCE"/>
<dbReference type="RefSeq" id="XP_004023969.1">
    <property type="nucleotide sequence ID" value="XM_004023920.1"/>
</dbReference>
<gene>
    <name evidence="3" type="ORF">IMG5_202020</name>
</gene>
<dbReference type="EMBL" id="GL984388">
    <property type="protein sequence ID" value="EGR27085.1"/>
    <property type="molecule type" value="Genomic_DNA"/>
</dbReference>
<reference evidence="3 4" key="1">
    <citation type="submission" date="2011-07" db="EMBL/GenBank/DDBJ databases">
        <authorList>
            <person name="Coyne R."/>
            <person name="Brami D."/>
            <person name="Johnson J."/>
            <person name="Hostetler J."/>
            <person name="Hannick L."/>
            <person name="Clark T."/>
            <person name="Cassidy-Hanley D."/>
            <person name="Inman J."/>
        </authorList>
    </citation>
    <scope>NUCLEOTIDE SEQUENCE [LARGE SCALE GENOMIC DNA]</scope>
    <source>
        <strain evidence="3 4">G5</strain>
    </source>
</reference>
<evidence type="ECO:0000256" key="1">
    <source>
        <dbReference type="SAM" id="Coils"/>
    </source>
</evidence>